<proteinExistence type="predicted"/>
<gene>
    <name evidence="1" type="ORF">Tci_848162</name>
</gene>
<name>A0A699R0P3_TANCI</name>
<comment type="caution">
    <text evidence="1">The sequence shown here is derived from an EMBL/GenBank/DDBJ whole genome shotgun (WGS) entry which is preliminary data.</text>
</comment>
<evidence type="ECO:0008006" key="2">
    <source>
        <dbReference type="Google" id="ProtNLM"/>
    </source>
</evidence>
<reference evidence="1" key="1">
    <citation type="journal article" date="2019" name="Sci. Rep.">
        <title>Draft genome of Tanacetum cinerariifolium, the natural source of mosquito coil.</title>
        <authorList>
            <person name="Yamashiro T."/>
            <person name="Shiraishi A."/>
            <person name="Satake H."/>
            <person name="Nakayama K."/>
        </authorList>
    </citation>
    <scope>NUCLEOTIDE SEQUENCE</scope>
</reference>
<organism evidence="1">
    <name type="scientific">Tanacetum cinerariifolium</name>
    <name type="common">Dalmatian daisy</name>
    <name type="synonym">Chrysanthemum cinerariifolium</name>
    <dbReference type="NCBI Taxonomy" id="118510"/>
    <lineage>
        <taxon>Eukaryota</taxon>
        <taxon>Viridiplantae</taxon>
        <taxon>Streptophyta</taxon>
        <taxon>Embryophyta</taxon>
        <taxon>Tracheophyta</taxon>
        <taxon>Spermatophyta</taxon>
        <taxon>Magnoliopsida</taxon>
        <taxon>eudicotyledons</taxon>
        <taxon>Gunneridae</taxon>
        <taxon>Pentapetalae</taxon>
        <taxon>asterids</taxon>
        <taxon>campanulids</taxon>
        <taxon>Asterales</taxon>
        <taxon>Asteraceae</taxon>
        <taxon>Asteroideae</taxon>
        <taxon>Anthemideae</taxon>
        <taxon>Anthemidinae</taxon>
        <taxon>Tanacetum</taxon>
    </lineage>
</organism>
<dbReference type="EMBL" id="BKCJ011055121">
    <property type="protein sequence ID" value="GFC76192.1"/>
    <property type="molecule type" value="Genomic_DNA"/>
</dbReference>
<accession>A0A699R0P3</accession>
<dbReference type="AlphaFoldDB" id="A0A699R0P3"/>
<feature type="non-terminal residue" evidence="1">
    <location>
        <position position="88"/>
    </location>
</feature>
<evidence type="ECO:0000313" key="1">
    <source>
        <dbReference type="EMBL" id="GFC76192.1"/>
    </source>
</evidence>
<sequence length="88" mass="9573">MRTQALETRARIDILEDTAPTATTTTVIEAQLQALVNQGVAAAIAEAEASRVRNDYDNNGLGPRLAQVVRECTYPDILKCQPLNFKGT</sequence>
<protein>
    <recommendedName>
        <fullName evidence="2">Reverse transcriptase domain-containing protein</fullName>
    </recommendedName>
</protein>